<evidence type="ECO:0000256" key="3">
    <source>
        <dbReference type="ARBA" id="ARBA00023172"/>
    </source>
</evidence>
<dbReference type="InterPro" id="IPR044068">
    <property type="entry name" value="CB"/>
</dbReference>
<proteinExistence type="inferred from homology"/>
<organism evidence="7 8">
    <name type="scientific">Pontibacillus yanchengensis Y32</name>
    <dbReference type="NCBI Taxonomy" id="1385514"/>
    <lineage>
        <taxon>Bacteria</taxon>
        <taxon>Bacillati</taxon>
        <taxon>Bacillota</taxon>
        <taxon>Bacilli</taxon>
        <taxon>Bacillales</taxon>
        <taxon>Bacillaceae</taxon>
        <taxon>Pontibacillus</taxon>
    </lineage>
</organism>
<dbReference type="GO" id="GO:0003677">
    <property type="term" value="F:DNA binding"/>
    <property type="evidence" value="ECO:0007669"/>
    <property type="project" value="UniProtKB-UniRule"/>
</dbReference>
<dbReference type="OrthoDB" id="9766545at2"/>
<evidence type="ECO:0000313" key="8">
    <source>
        <dbReference type="Proteomes" id="UP000030147"/>
    </source>
</evidence>
<keyword evidence="8" id="KW-1185">Reference proteome</keyword>
<dbReference type="InterPro" id="IPR050090">
    <property type="entry name" value="Tyrosine_recombinase_XerCD"/>
</dbReference>
<dbReference type="PROSITE" id="PS51898">
    <property type="entry name" value="TYR_RECOMBINASE"/>
    <property type="match status" value="1"/>
</dbReference>
<dbReference type="eggNOG" id="COG4974">
    <property type="taxonomic scope" value="Bacteria"/>
</dbReference>
<dbReference type="GO" id="GO:0006310">
    <property type="term" value="P:DNA recombination"/>
    <property type="evidence" value="ECO:0007669"/>
    <property type="project" value="UniProtKB-KW"/>
</dbReference>
<name>A0A0A2TH13_9BACI</name>
<dbReference type="Gene3D" id="1.10.443.10">
    <property type="entry name" value="Intergrase catalytic core"/>
    <property type="match status" value="1"/>
</dbReference>
<dbReference type="InterPro" id="IPR010998">
    <property type="entry name" value="Integrase_recombinase_N"/>
</dbReference>
<dbReference type="Gene3D" id="1.10.150.130">
    <property type="match status" value="1"/>
</dbReference>
<evidence type="ECO:0000256" key="2">
    <source>
        <dbReference type="ARBA" id="ARBA00023125"/>
    </source>
</evidence>
<dbReference type="PROSITE" id="PS51900">
    <property type="entry name" value="CB"/>
    <property type="match status" value="1"/>
</dbReference>
<evidence type="ECO:0000259" key="5">
    <source>
        <dbReference type="PROSITE" id="PS51898"/>
    </source>
</evidence>
<dbReference type="Pfam" id="PF13102">
    <property type="entry name" value="Phage_int_SAM_5"/>
    <property type="match status" value="1"/>
</dbReference>
<dbReference type="InterPro" id="IPR011010">
    <property type="entry name" value="DNA_brk_join_enz"/>
</dbReference>
<dbReference type="CDD" id="cd00397">
    <property type="entry name" value="DNA_BRE_C"/>
    <property type="match status" value="1"/>
</dbReference>
<feature type="domain" description="Tyr recombinase" evidence="5">
    <location>
        <begin position="158"/>
        <end position="344"/>
    </location>
</feature>
<dbReference type="EMBL" id="AVBF01000009">
    <property type="protein sequence ID" value="KGP73748.1"/>
    <property type="molecule type" value="Genomic_DNA"/>
</dbReference>
<dbReference type="PANTHER" id="PTHR30349">
    <property type="entry name" value="PHAGE INTEGRASE-RELATED"/>
    <property type="match status" value="1"/>
</dbReference>
<gene>
    <name evidence="7" type="ORF">N782_02300</name>
</gene>
<comment type="similarity">
    <text evidence="1">Belongs to the 'phage' integrase family.</text>
</comment>
<dbReference type="Proteomes" id="UP000030147">
    <property type="component" value="Unassembled WGS sequence"/>
</dbReference>
<dbReference type="SUPFAM" id="SSF56349">
    <property type="entry name" value="DNA breaking-rejoining enzymes"/>
    <property type="match status" value="1"/>
</dbReference>
<protein>
    <recommendedName>
        <fullName evidence="9">Integrase</fullName>
    </recommendedName>
</protein>
<feature type="domain" description="Core-binding (CB)" evidence="6">
    <location>
        <begin position="56"/>
        <end position="138"/>
    </location>
</feature>
<comment type="caution">
    <text evidence="7">The sequence shown here is derived from an EMBL/GenBank/DDBJ whole genome shotgun (WGS) entry which is preliminary data.</text>
</comment>
<dbReference type="InterPro" id="IPR025269">
    <property type="entry name" value="SAM-like_dom"/>
</dbReference>
<dbReference type="InterPro" id="IPR002104">
    <property type="entry name" value="Integrase_catalytic"/>
</dbReference>
<dbReference type="Pfam" id="PF00589">
    <property type="entry name" value="Phage_integrase"/>
    <property type="match status" value="1"/>
</dbReference>
<dbReference type="AlphaFoldDB" id="A0A0A2TH13"/>
<evidence type="ECO:0000256" key="4">
    <source>
        <dbReference type="PROSITE-ProRule" id="PRU01248"/>
    </source>
</evidence>
<evidence type="ECO:0000256" key="1">
    <source>
        <dbReference type="ARBA" id="ARBA00008857"/>
    </source>
</evidence>
<dbReference type="PANTHER" id="PTHR30349:SF64">
    <property type="entry name" value="PROPHAGE INTEGRASE INTD-RELATED"/>
    <property type="match status" value="1"/>
</dbReference>
<evidence type="ECO:0000313" key="7">
    <source>
        <dbReference type="EMBL" id="KGP73748.1"/>
    </source>
</evidence>
<reference evidence="7 8" key="1">
    <citation type="journal article" date="2015" name="Stand. Genomic Sci.">
        <title>High quality draft genome sequence of the moderately halophilic bacterium Pontibacillus yanchengensis Y32(T) and comparison among Pontibacillus genomes.</title>
        <authorList>
            <person name="Huang J."/>
            <person name="Qiao Z.X."/>
            <person name="Tang J.W."/>
            <person name="Wang G."/>
        </authorList>
    </citation>
    <scope>NUCLEOTIDE SEQUENCE [LARGE SCALE GENOMIC DNA]</scope>
    <source>
        <strain evidence="7 8">Y32</strain>
    </source>
</reference>
<dbReference type="InterPro" id="IPR013762">
    <property type="entry name" value="Integrase-like_cat_sf"/>
</dbReference>
<dbReference type="GO" id="GO:0015074">
    <property type="term" value="P:DNA integration"/>
    <property type="evidence" value="ECO:0007669"/>
    <property type="project" value="InterPro"/>
</dbReference>
<evidence type="ECO:0000259" key="6">
    <source>
        <dbReference type="PROSITE" id="PS51900"/>
    </source>
</evidence>
<keyword evidence="3" id="KW-0233">DNA recombination</keyword>
<accession>A0A0A2TH13</accession>
<evidence type="ECO:0008006" key="9">
    <source>
        <dbReference type="Google" id="ProtNLM"/>
    </source>
</evidence>
<sequence length="366" mass="42729">MTIDKKINFNINQVCKELGIQKHALVSLINSKYTSSIKGDIPSSPLALDIIPQFKKNQQELVKNNKRSKETWKTYKNFLDRLTILIKEKNPDMKINELTEVLIIELLSKSKPKKDEKLSVRTVNKYYSIMRKLLSFAYEMDYTNKNLKYRFELQKSELLPRYIKDENIKEILIAAKELHKGYRARAILVFLLGTGCRLSEVANVKVKDFDIENDLLYVLGKGNKDRYIPIFPEIKPEIMKYLHQSGLENWTPDSDGYLFSMDEGNERQIPISIRSIGRIIEDIRRELEHLPYISIHSFRHTFAVKCLSSGISLHNLSLILGHTDPKTTMVYTQLFNDDLKKEINKNYPFPFQKLLEHIINDGEKDD</sequence>
<dbReference type="STRING" id="1385514.N782_02300"/>
<keyword evidence="2 4" id="KW-0238">DNA-binding</keyword>
<dbReference type="RefSeq" id="WP_036816978.1">
    <property type="nucleotide sequence ID" value="NZ_AVBF01000009.1"/>
</dbReference>